<dbReference type="AlphaFoldDB" id="A0A1V0BEK3"/>
<dbReference type="InterPro" id="IPR000184">
    <property type="entry name" value="Bac_surfAg_D15"/>
</dbReference>
<dbReference type="OrthoDB" id="9769707at2"/>
<keyword evidence="2" id="KW-0472">Membrane</keyword>
<dbReference type="Proteomes" id="UP000242792">
    <property type="component" value="Chromosome"/>
</dbReference>
<dbReference type="InterPro" id="IPR035243">
    <property type="entry name" value="TamA_POTRA_Dom_1"/>
</dbReference>
<dbReference type="EMBL" id="CP020121">
    <property type="protein sequence ID" value="AQZ98366.1"/>
    <property type="molecule type" value="Genomic_DNA"/>
</dbReference>
<gene>
    <name evidence="6" type="ORF">B5M06_08980</name>
</gene>
<dbReference type="InterPro" id="IPR010827">
    <property type="entry name" value="BamA/TamA_POTRA"/>
</dbReference>
<dbReference type="Pfam" id="PF07244">
    <property type="entry name" value="POTRA"/>
    <property type="match status" value="1"/>
</dbReference>
<dbReference type="KEGG" id="cke:B5M06_08980"/>
<comment type="subcellular location">
    <subcellularLocation>
        <location evidence="1">Membrane</location>
    </subcellularLocation>
</comment>
<dbReference type="RefSeq" id="WP_080025207.1">
    <property type="nucleotide sequence ID" value="NZ_CP020121.1"/>
</dbReference>
<reference evidence="6 7" key="1">
    <citation type="submission" date="2017-03" db="EMBL/GenBank/DDBJ databases">
        <title>Rapid Whole Genome Sequencing of Comamonas kerstersii Causing Continuous ambulatory Peritoneal Dialysis-Associated Peritonitis.</title>
        <authorList>
            <person name="Zheng B."/>
        </authorList>
    </citation>
    <scope>NUCLEOTIDE SEQUENCE [LARGE SCALE GENOMIC DNA]</scope>
    <source>
        <strain evidence="6 7">8943</strain>
    </source>
</reference>
<evidence type="ECO:0000259" key="3">
    <source>
        <dbReference type="Pfam" id="PF01103"/>
    </source>
</evidence>
<evidence type="ECO:0000256" key="2">
    <source>
        <dbReference type="ARBA" id="ARBA00023136"/>
    </source>
</evidence>
<evidence type="ECO:0000259" key="4">
    <source>
        <dbReference type="Pfam" id="PF07244"/>
    </source>
</evidence>
<organism evidence="6 7">
    <name type="scientific">Comamonas kerstersii</name>
    <dbReference type="NCBI Taxonomy" id="225992"/>
    <lineage>
        <taxon>Bacteria</taxon>
        <taxon>Pseudomonadati</taxon>
        <taxon>Pseudomonadota</taxon>
        <taxon>Betaproteobacteria</taxon>
        <taxon>Burkholderiales</taxon>
        <taxon>Comamonadaceae</taxon>
        <taxon>Comamonas</taxon>
    </lineage>
</organism>
<sequence>MSKPSRTKTPVLVPAFLLTTALLLSGCSLLSKNKAGDIFQEPESFTIEVDAPKDVRELLEKYLELERYRHFAGLRPSELRRLLGASDGNIRNLLGSIGYFSPTIELELREQPRDSGIPPTVIVKVDPGPATKISRVDISFSGTNADDPKGSFIRRSIERNWDLPVGETFSQSEWSSAKNEGLRSLQNRRYPTAQLLSSSANIDTDTNEAELKVNYEPGSAYYFGPLVIEGVERYNPAGLIRLARLPVGQVYSQSSLLDAQQRLASSGYYDSVFLTLATEVAKPGEAEVHAPVIAEVREAKLQKWVYGLGFSTDTGTRFSIDHTHNKDPFLNWRAVSKLQLDKKYPEISTRLTSLPDYSGWNYFIGGKAAREKLADYSVNNISLLAGRGKSEDKIDRNYYLQYDMAKPQGNDDLPSSSALTGNYSWTGRYFNSTLNPTRGYGFGIELGAGSTLTPDNEPFGRISARWLYFLPLSRDEETGRRSRLALRANGGAVLARQDATIPVTLLFLAGGDNSIRGYRYQSIGARTDNGALVGGRYMLTGSVAWIRPITVAGNHSDWEQSYFIDTGTVTDNMSDTKIYTGIGTGVLWKSPVGPMQIDVAYGVQTQKIRLHLRLGFNF</sequence>
<evidence type="ECO:0000256" key="1">
    <source>
        <dbReference type="ARBA" id="ARBA00004370"/>
    </source>
</evidence>
<protein>
    <submittedName>
        <fullName evidence="6">Outer membrane protein assembly factor</fullName>
    </submittedName>
</protein>
<feature type="domain" description="Bacterial surface antigen (D15)" evidence="3">
    <location>
        <begin position="395"/>
        <end position="616"/>
    </location>
</feature>
<dbReference type="Gene3D" id="3.10.20.310">
    <property type="entry name" value="membrane protein fhac"/>
    <property type="match status" value="2"/>
</dbReference>
<proteinExistence type="predicted"/>
<dbReference type="GeneID" id="83039454"/>
<feature type="domain" description="TamA POTRA" evidence="5">
    <location>
        <begin position="52"/>
        <end position="127"/>
    </location>
</feature>
<evidence type="ECO:0000313" key="6">
    <source>
        <dbReference type="EMBL" id="AQZ98366.1"/>
    </source>
</evidence>
<dbReference type="PROSITE" id="PS51257">
    <property type="entry name" value="PROKAR_LIPOPROTEIN"/>
    <property type="match status" value="1"/>
</dbReference>
<name>A0A1V0BEK3_9BURK</name>
<dbReference type="GO" id="GO:0019867">
    <property type="term" value="C:outer membrane"/>
    <property type="evidence" value="ECO:0007669"/>
    <property type="project" value="InterPro"/>
</dbReference>
<accession>A0A1V0BEK3</accession>
<dbReference type="Pfam" id="PF01103">
    <property type="entry name" value="Omp85"/>
    <property type="match status" value="1"/>
</dbReference>
<evidence type="ECO:0000313" key="7">
    <source>
        <dbReference type="Proteomes" id="UP000242792"/>
    </source>
</evidence>
<feature type="domain" description="POTRA" evidence="4">
    <location>
        <begin position="221"/>
        <end position="272"/>
    </location>
</feature>
<dbReference type="Pfam" id="PF17243">
    <property type="entry name" value="POTRA_TamA_1"/>
    <property type="match status" value="1"/>
</dbReference>
<evidence type="ECO:0000259" key="5">
    <source>
        <dbReference type="Pfam" id="PF17243"/>
    </source>
</evidence>
<dbReference type="Gene3D" id="2.40.160.50">
    <property type="entry name" value="membrane protein fhac: a member of the omp85/tpsb transporter family"/>
    <property type="match status" value="1"/>
</dbReference>